<dbReference type="EMBL" id="CM008978">
    <property type="protein sequence ID" value="PNW70687.1"/>
    <property type="molecule type" value="Genomic_DNA"/>
</dbReference>
<feature type="region of interest" description="Disordered" evidence="1">
    <location>
        <begin position="118"/>
        <end position="141"/>
    </location>
</feature>
<feature type="region of interest" description="Disordered" evidence="1">
    <location>
        <begin position="735"/>
        <end position="761"/>
    </location>
</feature>
<feature type="region of interest" description="Disordered" evidence="1">
    <location>
        <begin position="1470"/>
        <end position="1519"/>
    </location>
</feature>
<sequence length="1531" mass="150160">MSEMLNLDVTRCNLKIQSATCPPQPTHTVRHAPGPGGQALRAPPKPATDARSAWVCQAGTCMELPAAALTEGSFDVPHAAARELGITDGMSEYMWRPPADWGPSLQLQDRTLRAAHLPAHAQPHTSSGSRSSGGRGRSVAAEERLRVEAPGFRPCAILCIGTGQQASLEYYLEAEEVLVQPAAEAEKMESSADQAGRAEPAPESQPQPAPGTVTGGRPSAEGGGQGSVPPAAPPLPAGSSLVAAASSGADPFSPQPLPPAPGPPTVLGQRSGWRACGMQEWLCAATAALPAAVDHGGSGDSGRGAPGAAANGSRAGAMATRVAVAGSAAAQASSAAALVVGGHRLSLQLVLAVTRDGCLRSLVAQLVPWRQHHHRCDGGGDSDNHGGQEQGEARRGSHQGASSRLGCGGRVGSHQVDSGSDTGGDNGSCGGSGTCTHDGGSGSSAAASAGAGAGASARAGSGAAAASNPNTARSAAAADAPQHQQYCDSSLARDALAPCSIARQVGSTCSVPAAACGSAATPRDPSSCGGSLQASPASASLCLSGSAAGLGRRSSGSLGGCGASSTCTFTSRPSPPAPPAGAPAVTATATGAPAAACLYTHVAQATADLRPRSGSAGETVTVAVQGPPQLAAATARFQEVAAVPTTAGGAAPAAPGAERTPSDANSDSQQRAVSPAATPAAAACPLAAVSPATKPAARAAAAEVPLAAEKRPRARARVQEAAAAAASCGAYAGPGPGSGSGSGPGPGPATRRASRHTGPFVEGHDVALGPAGDGLGELVFRVLPPFPRGTHAAYKSVAELVKTGFGRNNGKTIDDCVEGRLDNSLCCGVWLRPPAGISGSGVGGVRGGGGGGGGPSTLLAAATIHLITAGGGSEGRHLLLVRYMTTVAPLRRAAALGSQLVRCLQLVALEQQHTRMAVVVMDASVKPFWALMGFQPKQATLGGPGCYVTAHTSSQCARNAGPCEVWFAPLEQVAKEAAGATAMAGAGARSAAELAAGSARSSRRGAAATTAAAAVTAGLTGVAAAKQVVAALAAAVRAKLVVPERRSKLLHEIQKQQQQQQQQQQPGGQHENPHCHPHKPDGEGGGSRRAQRSSGVSGLAGPGSGSASRRTTREPSPEGEQEQEEAQGEEEQKEVWGANTAEDTAAVAVGDMGRGASLPMMTASPALSDKPLSPEPCSPASPASPISLASPAGSTGGPVARPAPGACGLPAGGRVAAVGAVAGTSSSSSSSGGVPPAAGAAVGLADQLLPALARSLGSLAHLAVDALRRHKAAATAPGAAAAGTAAAEAAASGAAGQLPPLWAADVRGGVLLRLDGAPVPGLKLWLTPAGPTASQAPEVEGTAARTEKAREEEEDGCEGHGPGCAPGCSCCVLLRLPWGGCGAGSTTDGEAEGCSAPTPLTAPGTTPASASASASSAALAPGHLVRATALCGELWAELDTLLVARGRRQQQAALQVLLLWLHMLAAEGGAGPHGEGKGAEGGGGLESGGHKRVNRAADTGPGWGSGGGGWGGVAAGGDGPRVRFRVLGAPS</sequence>
<reference evidence="2 3" key="1">
    <citation type="journal article" date="2007" name="Science">
        <title>The Chlamydomonas genome reveals the evolution of key animal and plant functions.</title>
        <authorList>
            <person name="Merchant S.S."/>
            <person name="Prochnik S.E."/>
            <person name="Vallon O."/>
            <person name="Harris E.H."/>
            <person name="Karpowicz S.J."/>
            <person name="Witman G.B."/>
            <person name="Terry A."/>
            <person name="Salamov A."/>
            <person name="Fritz-Laylin L.K."/>
            <person name="Marechal-Drouard L."/>
            <person name="Marshall W.F."/>
            <person name="Qu L.H."/>
            <person name="Nelson D.R."/>
            <person name="Sanderfoot A.A."/>
            <person name="Spalding M.H."/>
            <person name="Kapitonov V.V."/>
            <person name="Ren Q."/>
            <person name="Ferris P."/>
            <person name="Lindquist E."/>
            <person name="Shapiro H."/>
            <person name="Lucas S.M."/>
            <person name="Grimwood J."/>
            <person name="Schmutz J."/>
            <person name="Cardol P."/>
            <person name="Cerutti H."/>
            <person name="Chanfreau G."/>
            <person name="Chen C.L."/>
            <person name="Cognat V."/>
            <person name="Croft M.T."/>
            <person name="Dent R."/>
            <person name="Dutcher S."/>
            <person name="Fernandez E."/>
            <person name="Fukuzawa H."/>
            <person name="Gonzalez-Ballester D."/>
            <person name="Gonzalez-Halphen D."/>
            <person name="Hallmann A."/>
            <person name="Hanikenne M."/>
            <person name="Hippler M."/>
            <person name="Inwood W."/>
            <person name="Jabbari K."/>
            <person name="Kalanon M."/>
            <person name="Kuras R."/>
            <person name="Lefebvre P.A."/>
            <person name="Lemaire S.D."/>
            <person name="Lobanov A.V."/>
            <person name="Lohr M."/>
            <person name="Manuell A."/>
            <person name="Meier I."/>
            <person name="Mets L."/>
            <person name="Mittag M."/>
            <person name="Mittelmeier T."/>
            <person name="Moroney J.V."/>
            <person name="Moseley J."/>
            <person name="Napoli C."/>
            <person name="Nedelcu A.M."/>
            <person name="Niyogi K."/>
            <person name="Novoselov S.V."/>
            <person name="Paulsen I.T."/>
            <person name="Pazour G."/>
            <person name="Purton S."/>
            <person name="Ral J.P."/>
            <person name="Riano-Pachon D.M."/>
            <person name="Riekhof W."/>
            <person name="Rymarquis L."/>
            <person name="Schroda M."/>
            <person name="Stern D."/>
            <person name="Umen J."/>
            <person name="Willows R."/>
            <person name="Wilson N."/>
            <person name="Zimmer S.L."/>
            <person name="Allmer J."/>
            <person name="Balk J."/>
            <person name="Bisova K."/>
            <person name="Chen C.J."/>
            <person name="Elias M."/>
            <person name="Gendler K."/>
            <person name="Hauser C."/>
            <person name="Lamb M.R."/>
            <person name="Ledford H."/>
            <person name="Long J.C."/>
            <person name="Minagawa J."/>
            <person name="Page M.D."/>
            <person name="Pan J."/>
            <person name="Pootakham W."/>
            <person name="Roje S."/>
            <person name="Rose A."/>
            <person name="Stahlberg E."/>
            <person name="Terauchi A.M."/>
            <person name="Yang P."/>
            <person name="Ball S."/>
            <person name="Bowler C."/>
            <person name="Dieckmann C.L."/>
            <person name="Gladyshev V.N."/>
            <person name="Green P."/>
            <person name="Jorgensen R."/>
            <person name="Mayfield S."/>
            <person name="Mueller-Roeber B."/>
            <person name="Rajamani S."/>
            <person name="Sayre R.T."/>
            <person name="Brokstein P."/>
            <person name="Dubchak I."/>
            <person name="Goodstein D."/>
            <person name="Hornick L."/>
            <person name="Huang Y.W."/>
            <person name="Jhaveri J."/>
            <person name="Luo Y."/>
            <person name="Martinez D."/>
            <person name="Ngau W.C."/>
            <person name="Otillar B."/>
            <person name="Poliakov A."/>
            <person name="Porter A."/>
            <person name="Szajkowski L."/>
            <person name="Werner G."/>
            <person name="Zhou K."/>
            <person name="Grigoriev I.V."/>
            <person name="Rokhsar D.S."/>
            <person name="Grossman A.R."/>
        </authorList>
    </citation>
    <scope>NUCLEOTIDE SEQUENCE [LARGE SCALE GENOMIC DNA]</scope>
    <source>
        <strain evidence="3">CC-503</strain>
    </source>
</reference>
<dbReference type="Proteomes" id="UP000006906">
    <property type="component" value="Chromosome 17"/>
</dbReference>
<evidence type="ECO:0000313" key="2">
    <source>
        <dbReference type="EMBL" id="PNW70687.1"/>
    </source>
</evidence>
<gene>
    <name evidence="2" type="ORF">CHLRE_17g730450v5</name>
</gene>
<feature type="region of interest" description="Disordered" evidence="1">
    <location>
        <begin position="646"/>
        <end position="677"/>
    </location>
</feature>
<dbReference type="ExpressionAtlas" id="A0A2K3CQX6">
    <property type="expression patterns" value="differential"/>
</dbReference>
<protein>
    <submittedName>
        <fullName evidence="2">Uncharacterized protein</fullName>
    </submittedName>
</protein>
<accession>A0A2K3CQX6</accession>
<feature type="region of interest" description="Disordered" evidence="1">
    <location>
        <begin position="1050"/>
        <end position="1201"/>
    </location>
</feature>
<feature type="region of interest" description="Disordered" evidence="1">
    <location>
        <begin position="1386"/>
        <end position="1410"/>
    </location>
</feature>
<evidence type="ECO:0000313" key="3">
    <source>
        <dbReference type="Proteomes" id="UP000006906"/>
    </source>
</evidence>
<feature type="compositionally biased region" description="Low complexity" evidence="1">
    <location>
        <begin position="237"/>
        <end position="252"/>
    </location>
</feature>
<feature type="compositionally biased region" description="Basic and acidic residues" evidence="1">
    <location>
        <begin position="377"/>
        <end position="395"/>
    </location>
</feature>
<feature type="compositionally biased region" description="Gly residues" evidence="1">
    <location>
        <begin position="1470"/>
        <end position="1487"/>
    </location>
</feature>
<keyword evidence="3" id="KW-1185">Reference proteome</keyword>
<dbReference type="InterPro" id="IPR052258">
    <property type="entry name" value="Diverse_Func_Domain-Protein"/>
</dbReference>
<dbReference type="PANTHER" id="PTHR37612">
    <property type="entry name" value="FIBROIN HEAVY CHAIN FIB-H LIKE PROTEIN"/>
    <property type="match status" value="1"/>
</dbReference>
<feature type="region of interest" description="Disordered" evidence="1">
    <location>
        <begin position="22"/>
        <end position="46"/>
    </location>
</feature>
<dbReference type="InParanoid" id="A0A2K3CQX6"/>
<dbReference type="GeneID" id="66057077"/>
<name>A0A2K3CQX6_CHLRE</name>
<dbReference type="Gramene" id="PNW70687">
    <property type="protein sequence ID" value="PNW70687"/>
    <property type="gene ID" value="CHLRE_17g730450v5"/>
</dbReference>
<feature type="compositionally biased region" description="Basic and acidic residues" evidence="1">
    <location>
        <begin position="1071"/>
        <end position="1082"/>
    </location>
</feature>
<feature type="compositionally biased region" description="Gly residues" evidence="1">
    <location>
        <begin position="1501"/>
        <end position="1519"/>
    </location>
</feature>
<feature type="region of interest" description="Disordered" evidence="1">
    <location>
        <begin position="377"/>
        <end position="426"/>
    </location>
</feature>
<feature type="compositionally biased region" description="Acidic residues" evidence="1">
    <location>
        <begin position="1117"/>
        <end position="1132"/>
    </location>
</feature>
<organism evidence="2 3">
    <name type="scientific">Chlamydomonas reinhardtii</name>
    <name type="common">Chlamydomonas smithii</name>
    <dbReference type="NCBI Taxonomy" id="3055"/>
    <lineage>
        <taxon>Eukaryota</taxon>
        <taxon>Viridiplantae</taxon>
        <taxon>Chlorophyta</taxon>
        <taxon>core chlorophytes</taxon>
        <taxon>Chlorophyceae</taxon>
        <taxon>CS clade</taxon>
        <taxon>Chlamydomonadales</taxon>
        <taxon>Chlamydomonadaceae</taxon>
        <taxon>Chlamydomonas</taxon>
    </lineage>
</organism>
<feature type="compositionally biased region" description="Low complexity" evidence="1">
    <location>
        <begin position="646"/>
        <end position="657"/>
    </location>
</feature>
<feature type="compositionally biased region" description="Low complexity" evidence="1">
    <location>
        <begin position="1180"/>
        <end position="1193"/>
    </location>
</feature>
<feature type="compositionally biased region" description="Low complexity" evidence="1">
    <location>
        <begin position="1055"/>
        <end position="1065"/>
    </location>
</feature>
<dbReference type="RefSeq" id="XP_042914875.1">
    <property type="nucleotide sequence ID" value="XM_043072416.1"/>
</dbReference>
<proteinExistence type="predicted"/>
<feature type="compositionally biased region" description="Gly residues" evidence="1">
    <location>
        <begin position="735"/>
        <end position="744"/>
    </location>
</feature>
<feature type="region of interest" description="Disordered" evidence="1">
    <location>
        <begin position="183"/>
        <end position="268"/>
    </location>
</feature>
<dbReference type="PANTHER" id="PTHR37612:SF20">
    <property type="entry name" value="PER-HEXAMER REPEAT PROTEIN 5-RELATED"/>
    <property type="match status" value="1"/>
</dbReference>
<feature type="compositionally biased region" description="Pro residues" evidence="1">
    <location>
        <begin position="253"/>
        <end position="264"/>
    </location>
</feature>
<feature type="compositionally biased region" description="Low complexity" evidence="1">
    <location>
        <begin position="1395"/>
        <end position="1410"/>
    </location>
</feature>
<evidence type="ECO:0000256" key="1">
    <source>
        <dbReference type="SAM" id="MobiDB-lite"/>
    </source>
</evidence>
<feature type="compositionally biased region" description="Polar residues" evidence="1">
    <location>
        <begin position="662"/>
        <end position="671"/>
    </location>
</feature>
<feature type="region of interest" description="Disordered" evidence="1">
    <location>
        <begin position="440"/>
        <end position="468"/>
    </location>
</feature>
<dbReference type="KEGG" id="cre:CHLRE_17g730450v5"/>